<keyword evidence="3" id="KW-0812">Transmembrane</keyword>
<dbReference type="Proteomes" id="UP000053259">
    <property type="component" value="Unassembled WGS sequence"/>
</dbReference>
<dbReference type="GeneID" id="27312939"/>
<dbReference type="SUPFAM" id="SSF56300">
    <property type="entry name" value="Metallo-dependent phosphatases"/>
    <property type="match status" value="1"/>
</dbReference>
<dbReference type="InterPro" id="IPR029052">
    <property type="entry name" value="Metallo-depent_PP-like"/>
</dbReference>
<feature type="transmembrane region" description="Helical" evidence="3">
    <location>
        <begin position="66"/>
        <end position="84"/>
    </location>
</feature>
<evidence type="ECO:0000313" key="4">
    <source>
        <dbReference type="EMBL" id="KIW04159.1"/>
    </source>
</evidence>
<feature type="transmembrane region" description="Helical" evidence="3">
    <location>
        <begin position="650"/>
        <end position="674"/>
    </location>
</feature>
<dbReference type="GO" id="GO:0016020">
    <property type="term" value="C:membrane"/>
    <property type="evidence" value="ECO:0007669"/>
    <property type="project" value="GOC"/>
</dbReference>
<accession>A0A0D2AYC0</accession>
<dbReference type="InParanoid" id="A0A0D2AYC0"/>
<keyword evidence="5" id="KW-1185">Reference proteome</keyword>
<dbReference type="GO" id="GO:0006506">
    <property type="term" value="P:GPI anchor biosynthetic process"/>
    <property type="evidence" value="ECO:0007669"/>
    <property type="project" value="InterPro"/>
</dbReference>
<sequence length="680" mass="77011">MSYAYGDPRSTRNHFREPQHIGHDIVAGVRKAADTCAAIMSEDYLRRRRGRPYSEEAKRKGWFRQLFTVVLLLQVLWIWALYYGERLIFSKSIEACDWHHWESWPRGANPHHVAFVADPQLVDPHTYPGRPWPLSTLTVKYTDLYLKRVYKLMQERLYPDTTIFLGDLFDGGREWSVSGGGRWNNPEKNWKAYGESFWLNEYNRFGKIFFDTFTKAGVAPRKGQRDRRRLIASLPGNHDLGFGNGVHLPVRKRFEAYFGEGNRVDIIGNHSFISVDGVSLSAKDHPDEKDAEQVWKPTEEFLSTIQDTRMKAIAEDLRKQFGVSFKGRYKHEIYETRELKKAYLPVNEGLDSSGYPAVLLSHVPLYRDPDTPCGPKRERYPQGRDARGKLLEKDPRNSILVQAGYQYQNVLSGERTLEITSQIGDVRYAFSGDDHDYCETKHMRFPSGGGGIREITVKTLSWAMGVRRPGVQLVTLWNPVDEEGLSIEGPIDIPTLQSHLCLLPDQLSIFIKYGLLFLFTVSVLLIRAAHMSLNPSKSPFGGAESPVLPTINAPEYVPEAEEALTSSSDDGSGSGSRHGRRSRAATLTGRSGSPAKPLSGIYGSPSPAKGYGVPLIQHAGYFGPAEFEKEKKSLSFVDTRPKKAKRLKGLALLYAEFKWTVLRVAFVAFPWYLWLLWSDG</sequence>
<dbReference type="GO" id="GO:0005783">
    <property type="term" value="C:endoplasmic reticulum"/>
    <property type="evidence" value="ECO:0007669"/>
    <property type="project" value="TreeGrafter"/>
</dbReference>
<organism evidence="4 5">
    <name type="scientific">Verruconis gallopava</name>
    <dbReference type="NCBI Taxonomy" id="253628"/>
    <lineage>
        <taxon>Eukaryota</taxon>
        <taxon>Fungi</taxon>
        <taxon>Dikarya</taxon>
        <taxon>Ascomycota</taxon>
        <taxon>Pezizomycotina</taxon>
        <taxon>Dothideomycetes</taxon>
        <taxon>Pleosporomycetidae</taxon>
        <taxon>Venturiales</taxon>
        <taxon>Sympoventuriaceae</taxon>
        <taxon>Verruconis</taxon>
    </lineage>
</organism>
<keyword evidence="1 3" id="KW-0472">Membrane</keyword>
<evidence type="ECO:0000256" key="3">
    <source>
        <dbReference type="SAM" id="Phobius"/>
    </source>
</evidence>
<dbReference type="OrthoDB" id="5977743at2759"/>
<dbReference type="HOGENOM" id="CLU_011607_2_2_1"/>
<proteinExistence type="predicted"/>
<keyword evidence="3" id="KW-1133">Transmembrane helix</keyword>
<protein>
    <submittedName>
        <fullName evidence="4">Uncharacterized protein</fullName>
    </submittedName>
</protein>
<dbReference type="EMBL" id="KN847542">
    <property type="protein sequence ID" value="KIW04159.1"/>
    <property type="molecule type" value="Genomic_DNA"/>
</dbReference>
<dbReference type="PANTHER" id="PTHR13315:SF4">
    <property type="entry name" value="METALLOPHOSPHOESTERASE, ISOFORM E"/>
    <property type="match status" value="1"/>
</dbReference>
<dbReference type="VEuPathDB" id="FungiDB:PV09_04966"/>
<dbReference type="RefSeq" id="XP_016214028.1">
    <property type="nucleotide sequence ID" value="XM_016358410.1"/>
</dbReference>
<feature type="transmembrane region" description="Helical" evidence="3">
    <location>
        <begin position="510"/>
        <end position="529"/>
    </location>
</feature>
<feature type="region of interest" description="Disordered" evidence="2">
    <location>
        <begin position="560"/>
        <end position="599"/>
    </location>
</feature>
<evidence type="ECO:0000256" key="2">
    <source>
        <dbReference type="SAM" id="MobiDB-lite"/>
    </source>
</evidence>
<evidence type="ECO:0000313" key="5">
    <source>
        <dbReference type="Proteomes" id="UP000053259"/>
    </source>
</evidence>
<name>A0A0D2AYC0_9PEZI</name>
<reference evidence="4 5" key="1">
    <citation type="submission" date="2015-01" db="EMBL/GenBank/DDBJ databases">
        <title>The Genome Sequence of Ochroconis gallopava CBS43764.</title>
        <authorList>
            <consortium name="The Broad Institute Genomics Platform"/>
            <person name="Cuomo C."/>
            <person name="de Hoog S."/>
            <person name="Gorbushina A."/>
            <person name="Stielow B."/>
            <person name="Teixiera M."/>
            <person name="Abouelleil A."/>
            <person name="Chapman S.B."/>
            <person name="Priest M."/>
            <person name="Young S.K."/>
            <person name="Wortman J."/>
            <person name="Nusbaum C."/>
            <person name="Birren B."/>
        </authorList>
    </citation>
    <scope>NUCLEOTIDE SEQUENCE [LARGE SCALE GENOMIC DNA]</scope>
    <source>
        <strain evidence="4 5">CBS 43764</strain>
    </source>
</reference>
<dbReference type="PANTHER" id="PTHR13315">
    <property type="entry name" value="METALLO PHOSPHOESTERASE RELATED"/>
    <property type="match status" value="1"/>
</dbReference>
<dbReference type="InterPro" id="IPR033308">
    <property type="entry name" value="PGAP5/Cdc1/Ted1"/>
</dbReference>
<dbReference type="FunCoup" id="A0A0D2AYC0">
    <property type="interactions" value="520"/>
</dbReference>
<gene>
    <name evidence="4" type="ORF">PV09_04966</name>
</gene>
<dbReference type="AlphaFoldDB" id="A0A0D2AYC0"/>
<evidence type="ECO:0000256" key="1">
    <source>
        <dbReference type="ARBA" id="ARBA00023136"/>
    </source>
</evidence>